<dbReference type="AlphaFoldDB" id="A0A8T0PB56"/>
<accession>A0A8T0PB56</accession>
<organism evidence="1 2">
    <name type="scientific">Panicum virgatum</name>
    <name type="common">Blackwell switchgrass</name>
    <dbReference type="NCBI Taxonomy" id="38727"/>
    <lineage>
        <taxon>Eukaryota</taxon>
        <taxon>Viridiplantae</taxon>
        <taxon>Streptophyta</taxon>
        <taxon>Embryophyta</taxon>
        <taxon>Tracheophyta</taxon>
        <taxon>Spermatophyta</taxon>
        <taxon>Magnoliopsida</taxon>
        <taxon>Liliopsida</taxon>
        <taxon>Poales</taxon>
        <taxon>Poaceae</taxon>
        <taxon>PACMAD clade</taxon>
        <taxon>Panicoideae</taxon>
        <taxon>Panicodae</taxon>
        <taxon>Paniceae</taxon>
        <taxon>Panicinae</taxon>
        <taxon>Panicum</taxon>
        <taxon>Panicum sect. Hiantes</taxon>
    </lineage>
</organism>
<comment type="caution">
    <text evidence="1">The sequence shown here is derived from an EMBL/GenBank/DDBJ whole genome shotgun (WGS) entry which is preliminary data.</text>
</comment>
<dbReference type="Proteomes" id="UP000823388">
    <property type="component" value="Chromosome 8N"/>
</dbReference>
<gene>
    <name evidence="1" type="ORF">PVAP13_8NG146905</name>
</gene>
<sequence>MPASTTLNTWGLLTISSRSAGQRARLEVGHGVAALCGGIDRDSHPCPILDASRPPGTGRRHDRAVRDVEAERMRLECVVTANLAHRGHLQLDVKFGRVVELRQCAVSSRAGTEYVEFR</sequence>
<name>A0A8T0PB56_PANVG</name>
<proteinExistence type="predicted"/>
<evidence type="ECO:0000313" key="2">
    <source>
        <dbReference type="Proteomes" id="UP000823388"/>
    </source>
</evidence>
<evidence type="ECO:0000313" key="1">
    <source>
        <dbReference type="EMBL" id="KAG2557899.1"/>
    </source>
</evidence>
<protein>
    <submittedName>
        <fullName evidence="1">Uncharacterized protein</fullName>
    </submittedName>
</protein>
<dbReference type="EMBL" id="CM029052">
    <property type="protein sequence ID" value="KAG2557899.1"/>
    <property type="molecule type" value="Genomic_DNA"/>
</dbReference>
<reference evidence="1" key="1">
    <citation type="submission" date="2020-05" db="EMBL/GenBank/DDBJ databases">
        <title>WGS assembly of Panicum virgatum.</title>
        <authorList>
            <person name="Lovell J.T."/>
            <person name="Jenkins J."/>
            <person name="Shu S."/>
            <person name="Juenger T.E."/>
            <person name="Schmutz J."/>
        </authorList>
    </citation>
    <scope>NUCLEOTIDE SEQUENCE</scope>
    <source>
        <strain evidence="1">AP13</strain>
    </source>
</reference>
<keyword evidence="2" id="KW-1185">Reference proteome</keyword>